<evidence type="ECO:0000313" key="6">
    <source>
        <dbReference type="EMBL" id="KAI5081382.1"/>
    </source>
</evidence>
<dbReference type="InterPro" id="IPR029021">
    <property type="entry name" value="Prot-tyrosine_phosphatase-like"/>
</dbReference>
<dbReference type="Pfam" id="PF00782">
    <property type="entry name" value="DSPc"/>
    <property type="match status" value="1"/>
</dbReference>
<organism evidence="6 7">
    <name type="scientific">Adiantum capillus-veneris</name>
    <name type="common">Maidenhair fern</name>
    <dbReference type="NCBI Taxonomy" id="13818"/>
    <lineage>
        <taxon>Eukaryota</taxon>
        <taxon>Viridiplantae</taxon>
        <taxon>Streptophyta</taxon>
        <taxon>Embryophyta</taxon>
        <taxon>Tracheophyta</taxon>
        <taxon>Polypodiopsida</taxon>
        <taxon>Polypodiidae</taxon>
        <taxon>Polypodiales</taxon>
        <taxon>Pteridineae</taxon>
        <taxon>Pteridaceae</taxon>
        <taxon>Vittarioideae</taxon>
        <taxon>Adiantum</taxon>
    </lineage>
</organism>
<accession>A0A9D4ZPP7</accession>
<keyword evidence="1" id="KW-0378">Hydrolase</keyword>
<dbReference type="SUPFAM" id="SSF52799">
    <property type="entry name" value="(Phosphotyrosine protein) phosphatases II"/>
    <property type="match status" value="1"/>
</dbReference>
<dbReference type="PROSITE" id="PS00383">
    <property type="entry name" value="TYR_PHOSPHATASE_1"/>
    <property type="match status" value="1"/>
</dbReference>
<evidence type="ECO:0000256" key="3">
    <source>
        <dbReference type="SAM" id="MobiDB-lite"/>
    </source>
</evidence>
<dbReference type="Gene3D" id="3.90.190.10">
    <property type="entry name" value="Protein tyrosine phosphatase superfamily"/>
    <property type="match status" value="1"/>
</dbReference>
<dbReference type="SMART" id="SM00195">
    <property type="entry name" value="DSPc"/>
    <property type="match status" value="1"/>
</dbReference>
<feature type="domain" description="Tyrosine-protein phosphatase" evidence="4">
    <location>
        <begin position="118"/>
        <end position="261"/>
    </location>
</feature>
<proteinExistence type="predicted"/>
<name>A0A9D4ZPP7_ADICA</name>
<feature type="region of interest" description="Disordered" evidence="3">
    <location>
        <begin position="1"/>
        <end position="69"/>
    </location>
</feature>
<gene>
    <name evidence="6" type="ORF">GOP47_0004565</name>
</gene>
<dbReference type="PANTHER" id="PTHR46381">
    <property type="entry name" value="MKPA PROTEIN"/>
    <property type="match status" value="1"/>
</dbReference>
<dbReference type="GO" id="GO:0004721">
    <property type="term" value="F:phosphoprotein phosphatase activity"/>
    <property type="evidence" value="ECO:0007669"/>
    <property type="project" value="UniProtKB-KW"/>
</dbReference>
<evidence type="ECO:0000259" key="4">
    <source>
        <dbReference type="PROSITE" id="PS50054"/>
    </source>
</evidence>
<dbReference type="PROSITE" id="PS50056">
    <property type="entry name" value="TYR_PHOSPHATASE_2"/>
    <property type="match status" value="1"/>
</dbReference>
<feature type="compositionally biased region" description="Basic and acidic residues" evidence="3">
    <location>
        <begin position="38"/>
        <end position="51"/>
    </location>
</feature>
<comment type="caution">
    <text evidence="6">The sequence shown here is derived from an EMBL/GenBank/DDBJ whole genome shotgun (WGS) entry which is preliminary data.</text>
</comment>
<evidence type="ECO:0000259" key="5">
    <source>
        <dbReference type="PROSITE" id="PS50056"/>
    </source>
</evidence>
<keyword evidence="2" id="KW-0904">Protein phosphatase</keyword>
<dbReference type="InterPro" id="IPR016130">
    <property type="entry name" value="Tyr_Pase_AS"/>
</dbReference>
<keyword evidence="7" id="KW-1185">Reference proteome</keyword>
<evidence type="ECO:0000256" key="2">
    <source>
        <dbReference type="ARBA" id="ARBA00022912"/>
    </source>
</evidence>
<protein>
    <submittedName>
        <fullName evidence="6">Uncharacterized protein</fullName>
    </submittedName>
</protein>
<dbReference type="InterPro" id="IPR000340">
    <property type="entry name" value="Dual-sp_phosphatase_cat-dom"/>
</dbReference>
<dbReference type="PROSITE" id="PS50054">
    <property type="entry name" value="TYR_PHOSPHATASE_DUAL"/>
    <property type="match status" value="1"/>
</dbReference>
<feature type="domain" description="Tyrosine specific protein phosphatases" evidence="5">
    <location>
        <begin position="184"/>
        <end position="239"/>
    </location>
</feature>
<dbReference type="EMBL" id="JABFUD020000004">
    <property type="protein sequence ID" value="KAI5081382.1"/>
    <property type="molecule type" value="Genomic_DNA"/>
</dbReference>
<evidence type="ECO:0000256" key="1">
    <source>
        <dbReference type="ARBA" id="ARBA00022801"/>
    </source>
</evidence>
<dbReference type="PANTHER" id="PTHR46381:SF2">
    <property type="entry name" value="MAP KINASE PHOSPHATASE"/>
    <property type="match status" value="1"/>
</dbReference>
<dbReference type="CDD" id="cd14498">
    <property type="entry name" value="DSP"/>
    <property type="match status" value="1"/>
</dbReference>
<dbReference type="OrthoDB" id="165342at2759"/>
<evidence type="ECO:0000313" key="7">
    <source>
        <dbReference type="Proteomes" id="UP000886520"/>
    </source>
</evidence>
<dbReference type="SUPFAM" id="SSF55753">
    <property type="entry name" value="Actin depolymerizing proteins"/>
    <property type="match status" value="1"/>
</dbReference>
<dbReference type="AlphaFoldDB" id="A0A9D4ZPP7"/>
<dbReference type="InterPro" id="IPR020422">
    <property type="entry name" value="TYR_PHOSPHATASE_DUAL_dom"/>
</dbReference>
<reference evidence="6" key="1">
    <citation type="submission" date="2021-01" db="EMBL/GenBank/DDBJ databases">
        <title>Adiantum capillus-veneris genome.</title>
        <authorList>
            <person name="Fang Y."/>
            <person name="Liao Q."/>
        </authorList>
    </citation>
    <scope>NUCLEOTIDE SEQUENCE</scope>
    <source>
        <strain evidence="6">H3</strain>
        <tissue evidence="6">Leaf</tissue>
    </source>
</reference>
<dbReference type="Proteomes" id="UP000886520">
    <property type="component" value="Chromosome 4"/>
</dbReference>
<sequence>MRGSEIVEEEKKRDHWSPRHQHRRSCSWSGSPCLPPELLRKAESADPDAEKLSLAPISISSTPPPPNRERTRLINRIRHGPGMKLNLDVVRRDSDGNEASGDAELRLRKERLAVCDKECSCIFPYLFLSGRSVAQNLNTLQDSRITHIINCVGFFCPEYFPNDFAYRTLWLQDSQSEDIMCILYDVFDMIENVREQRGGRVLLHCCQGVSRSAALIIAYLMWRKNESFEDAFYEVKSKRNVVSPNMGFLSQLMQWQKRISSPIDREALQIYRIAPQSPYDPLYLVPKYTGPGGIELLDSRGAFLIRFANMLYVWKGRHCDKDMVAVADHAAFQFVRYERAQGPCLFVKEGSELRGFPKVWAVVLESSKPEADEGQLSLYESDYEMYRKAKAGTYVPPVIGSGVPINLPARDETWRQLHGSPTKING</sequence>
<dbReference type="InterPro" id="IPR000387">
    <property type="entry name" value="Tyr_Pase_dom"/>
</dbReference>